<evidence type="ECO:0000313" key="3">
    <source>
        <dbReference type="EMBL" id="AIA94222.1"/>
    </source>
</evidence>
<feature type="non-terminal residue" evidence="3">
    <location>
        <position position="1"/>
    </location>
</feature>
<evidence type="ECO:0000256" key="1">
    <source>
        <dbReference type="SAM" id="MobiDB-lite"/>
    </source>
</evidence>
<dbReference type="EMBL" id="KF126871">
    <property type="protein sequence ID" value="AIA94222.1"/>
    <property type="molecule type" value="Genomic_DNA"/>
</dbReference>
<name>A0A060CH22_9MICO</name>
<feature type="domain" description="Bacterial Ig-like" evidence="2">
    <location>
        <begin position="45"/>
        <end position="88"/>
    </location>
</feature>
<dbReference type="AlphaFoldDB" id="A0A060CH22"/>
<dbReference type="Pfam" id="PF07532">
    <property type="entry name" value="Big_4"/>
    <property type="match status" value="1"/>
</dbReference>
<reference evidence="3" key="1">
    <citation type="journal article" date="2013" name="Environ. Microbiol.">
        <title>Seasonally variable intestinal metagenomes of the red palm weevil (Rhynchophorus ferrugineus).</title>
        <authorList>
            <person name="Jia S."/>
            <person name="Zhang X."/>
            <person name="Zhang G."/>
            <person name="Yin A."/>
            <person name="Zhang S."/>
            <person name="Li F."/>
            <person name="Wang L."/>
            <person name="Zhao D."/>
            <person name="Yun Q."/>
            <person name="Tala"/>
            <person name="Wang J."/>
            <person name="Sun G."/>
            <person name="Baabdullah M."/>
            <person name="Yu X."/>
            <person name="Hu S."/>
            <person name="Al-Mssallem I.S."/>
            <person name="Yu J."/>
        </authorList>
    </citation>
    <scope>NUCLEOTIDE SEQUENCE</scope>
</reference>
<feature type="compositionally biased region" description="Low complexity" evidence="1">
    <location>
        <begin position="93"/>
        <end position="113"/>
    </location>
</feature>
<protein>
    <submittedName>
        <fullName evidence="3">CAZy families GH53|CBM61 protein</fullName>
    </submittedName>
</protein>
<feature type="non-terminal residue" evidence="3">
    <location>
        <position position="125"/>
    </location>
</feature>
<dbReference type="InterPro" id="IPR011081">
    <property type="entry name" value="Big_4"/>
</dbReference>
<feature type="region of interest" description="Disordered" evidence="1">
    <location>
        <begin position="82"/>
        <end position="125"/>
    </location>
</feature>
<organism evidence="3">
    <name type="scientific">uncultured Sanguibacter sp</name>
    <dbReference type="NCBI Taxonomy" id="435288"/>
    <lineage>
        <taxon>Bacteria</taxon>
        <taxon>Bacillati</taxon>
        <taxon>Actinomycetota</taxon>
        <taxon>Actinomycetes</taxon>
        <taxon>Micrococcales</taxon>
        <taxon>Sanguibacteraceae</taxon>
        <taxon>Sanguibacter</taxon>
        <taxon>environmental samples</taxon>
    </lineage>
</organism>
<accession>A0A060CH22</accession>
<evidence type="ECO:0000259" key="2">
    <source>
        <dbReference type="Pfam" id="PF07532"/>
    </source>
</evidence>
<proteinExistence type="predicted"/>
<sequence length="125" mass="13165">ALFAFDGTPLESLRTFAYARTGAVGPREVDSVESPVVQVVYPATVTMPTSVTVTYNDSSTEQQDVTWSDAVDWITSPGTYTVSGVTEGGLSVTATRSRSRSQTSSSTAASRTGPRGGTRGPRTRP</sequence>